<proteinExistence type="predicted"/>
<sequence length="138" mass="14989">MTATYRSDHAADPALYERLMTERYGPLAEVTADPALYERLITERNGQPSKILAERTRPGPPPPTPPRRPVTMRPAYTAKPDPDAAEHFADLQEAIGVTVTRPAPAATTKRTPPAPGMTWCNSCDGWCTPQGICGCNNS</sequence>
<reference evidence="2" key="2">
    <citation type="submission" date="2020-09" db="EMBL/GenBank/DDBJ databases">
        <authorList>
            <person name="Sun Q."/>
            <person name="Ohkuma M."/>
        </authorList>
    </citation>
    <scope>NUCLEOTIDE SEQUENCE</scope>
    <source>
        <strain evidence="2">JCM 3302</strain>
    </source>
</reference>
<feature type="region of interest" description="Disordered" evidence="1">
    <location>
        <begin position="42"/>
        <end position="82"/>
    </location>
</feature>
<organism evidence="2 3">
    <name type="scientific">Streptomyces spiralis</name>
    <dbReference type="NCBI Taxonomy" id="66376"/>
    <lineage>
        <taxon>Bacteria</taxon>
        <taxon>Bacillati</taxon>
        <taxon>Actinomycetota</taxon>
        <taxon>Actinomycetes</taxon>
        <taxon>Kitasatosporales</taxon>
        <taxon>Streptomycetaceae</taxon>
        <taxon>Streptomyces</taxon>
    </lineage>
</organism>
<protein>
    <submittedName>
        <fullName evidence="2">Uncharacterized protein</fullName>
    </submittedName>
</protein>
<evidence type="ECO:0000256" key="1">
    <source>
        <dbReference type="SAM" id="MobiDB-lite"/>
    </source>
</evidence>
<evidence type="ECO:0000313" key="2">
    <source>
        <dbReference type="EMBL" id="GHE84510.1"/>
    </source>
</evidence>
<gene>
    <name evidence="2" type="ORF">GCM10014715_45730</name>
</gene>
<comment type="caution">
    <text evidence="2">The sequence shown here is derived from an EMBL/GenBank/DDBJ whole genome shotgun (WGS) entry which is preliminary data.</text>
</comment>
<evidence type="ECO:0000313" key="3">
    <source>
        <dbReference type="Proteomes" id="UP000641386"/>
    </source>
</evidence>
<dbReference type="AlphaFoldDB" id="A0A919DWB9"/>
<dbReference type="EMBL" id="BNBC01000022">
    <property type="protein sequence ID" value="GHE84510.1"/>
    <property type="molecule type" value="Genomic_DNA"/>
</dbReference>
<keyword evidence="3" id="KW-1185">Reference proteome</keyword>
<feature type="compositionally biased region" description="Pro residues" evidence="1">
    <location>
        <begin position="58"/>
        <end position="68"/>
    </location>
</feature>
<name>A0A919DWB9_9ACTN</name>
<reference evidence="2" key="1">
    <citation type="journal article" date="2014" name="Int. J. Syst. Evol. Microbiol.">
        <title>Complete genome sequence of Corynebacterium casei LMG S-19264T (=DSM 44701T), isolated from a smear-ripened cheese.</title>
        <authorList>
            <consortium name="US DOE Joint Genome Institute (JGI-PGF)"/>
            <person name="Walter F."/>
            <person name="Albersmeier A."/>
            <person name="Kalinowski J."/>
            <person name="Ruckert C."/>
        </authorList>
    </citation>
    <scope>NUCLEOTIDE SEQUENCE</scope>
    <source>
        <strain evidence="2">JCM 3302</strain>
    </source>
</reference>
<accession>A0A919DWB9</accession>
<dbReference type="Proteomes" id="UP000641386">
    <property type="component" value="Unassembled WGS sequence"/>
</dbReference>